<name>A0A9D3W4C6_9ROSI</name>
<evidence type="ECO:0000313" key="3">
    <source>
        <dbReference type="Proteomes" id="UP000828251"/>
    </source>
</evidence>
<evidence type="ECO:0000256" key="1">
    <source>
        <dbReference type="SAM" id="MobiDB-lite"/>
    </source>
</evidence>
<feature type="region of interest" description="Disordered" evidence="1">
    <location>
        <begin position="92"/>
        <end position="188"/>
    </location>
</feature>
<dbReference type="EMBL" id="JAIQCV010000004">
    <property type="protein sequence ID" value="KAH1108701.1"/>
    <property type="molecule type" value="Genomic_DNA"/>
</dbReference>
<gene>
    <name evidence="2" type="ORF">J1N35_012469</name>
</gene>
<sequence>MQSTNSKITSRSDGTTEIKFDHSNLKYPKTPSVFPTMLMMQPVPDPKEGHIPGDLDCCCGLCKPGLERKLIESFSADTSYEQEFPPLQEFTQQWYTHTPKIPSKLPTDESGKPTKTLLQKKKKSKEEKSEEDFQRIAQTQPKVEVPSDDDLMVDETQQGESSFQAPRTTKGSSIGRMTFTLDDILPEK</sequence>
<organism evidence="2 3">
    <name type="scientific">Gossypium stocksii</name>
    <dbReference type="NCBI Taxonomy" id="47602"/>
    <lineage>
        <taxon>Eukaryota</taxon>
        <taxon>Viridiplantae</taxon>
        <taxon>Streptophyta</taxon>
        <taxon>Embryophyta</taxon>
        <taxon>Tracheophyta</taxon>
        <taxon>Spermatophyta</taxon>
        <taxon>Magnoliopsida</taxon>
        <taxon>eudicotyledons</taxon>
        <taxon>Gunneridae</taxon>
        <taxon>Pentapetalae</taxon>
        <taxon>rosids</taxon>
        <taxon>malvids</taxon>
        <taxon>Malvales</taxon>
        <taxon>Malvaceae</taxon>
        <taxon>Malvoideae</taxon>
        <taxon>Gossypium</taxon>
    </lineage>
</organism>
<dbReference type="AlphaFoldDB" id="A0A9D3W4C6"/>
<reference evidence="2 3" key="1">
    <citation type="journal article" date="2021" name="Plant Biotechnol. J.">
        <title>Multi-omics assisted identification of the key and species-specific regulatory components of drought-tolerant mechanisms in Gossypium stocksii.</title>
        <authorList>
            <person name="Yu D."/>
            <person name="Ke L."/>
            <person name="Zhang D."/>
            <person name="Wu Y."/>
            <person name="Sun Y."/>
            <person name="Mei J."/>
            <person name="Sun J."/>
            <person name="Sun Y."/>
        </authorList>
    </citation>
    <scope>NUCLEOTIDE SEQUENCE [LARGE SCALE GENOMIC DNA]</scope>
    <source>
        <strain evidence="3">cv. E1</strain>
        <tissue evidence="2">Leaf</tissue>
    </source>
</reference>
<proteinExistence type="predicted"/>
<feature type="compositionally biased region" description="Basic and acidic residues" evidence="1">
    <location>
        <begin position="124"/>
        <end position="134"/>
    </location>
</feature>
<accession>A0A9D3W4C6</accession>
<evidence type="ECO:0000313" key="2">
    <source>
        <dbReference type="EMBL" id="KAH1108701.1"/>
    </source>
</evidence>
<dbReference type="Proteomes" id="UP000828251">
    <property type="component" value="Unassembled WGS sequence"/>
</dbReference>
<protein>
    <submittedName>
        <fullName evidence="2">Uncharacterized protein</fullName>
    </submittedName>
</protein>
<keyword evidence="3" id="KW-1185">Reference proteome</keyword>
<feature type="compositionally biased region" description="Polar residues" evidence="1">
    <location>
        <begin position="155"/>
        <end position="172"/>
    </location>
</feature>
<comment type="caution">
    <text evidence="2">The sequence shown here is derived from an EMBL/GenBank/DDBJ whole genome shotgun (WGS) entry which is preliminary data.</text>
</comment>